<evidence type="ECO:0000313" key="2">
    <source>
        <dbReference type="EMBL" id="CCF75241.1"/>
    </source>
</evidence>
<dbReference type="VEuPathDB" id="PiroplasmaDB:BmR1_04g05215"/>
<reference evidence="2 3" key="1">
    <citation type="journal article" date="2012" name="Nucleic Acids Res.">
        <title>Sequencing of the smallest Apicomplexan genome from the human pathogen Babesia microti.</title>
        <authorList>
            <person name="Cornillot E."/>
            <person name="Hadj-Kaddour K."/>
            <person name="Dassouli A."/>
            <person name="Noel B."/>
            <person name="Ranwez V."/>
            <person name="Vacherie B."/>
            <person name="Augagneur Y."/>
            <person name="Bres V."/>
            <person name="Duclos A."/>
            <person name="Randazzo S."/>
            <person name="Carcy B."/>
            <person name="Debierre-Grockiego F."/>
            <person name="Delbecq S."/>
            <person name="Moubri-Menage K."/>
            <person name="Shams-Eldin H."/>
            <person name="Usmani-Brown S."/>
            <person name="Bringaud F."/>
            <person name="Wincker P."/>
            <person name="Vivares C.P."/>
            <person name="Schwarz R.T."/>
            <person name="Schetters T.P."/>
            <person name="Krause P.J."/>
            <person name="Gorenflot A."/>
            <person name="Berry V."/>
            <person name="Barbe V."/>
            <person name="Ben Mamoun C."/>
        </authorList>
    </citation>
    <scope>NUCLEOTIDE SEQUENCE [LARGE SCALE GENOMIC DNA]</scope>
    <source>
        <strain evidence="2 3">RI</strain>
    </source>
</reference>
<sequence length="348" mass="38348">MDKRFSEMPPDTASLYSGILAKISALTNPAKQSQSSTPTTSGSNLDCSCLSPLTREYLEVHKDKMTNWTQQNLLDMSNREFPELEIAQRLRLMDTSKIAVETMYNLVSKFIYPPSPLLKMMLFQFKDPSLPHNRLAVFYLFNHLVQMHSDSLWKYPTESGTIVRTGLDVFLLPSLQFAAAIGCEHMNSYIKCIKIWQSRSVYSAKTCSYMLGIVSKGGVNPSSVIVEYSEKGAHSHVALKLDKIAPLALALSMPSIAGAQKAAMLALQNEGIDVENIDDIDTVDKDLSNAVALYRTCCATIGQEIILSNSGLIELAGLVMDESKAIEGLKGDAKRVEAMIAQTEEGHL</sequence>
<dbReference type="RefSeq" id="XP_012649649.1">
    <property type="nucleotide sequence ID" value="XM_012794195.1"/>
</dbReference>
<proteinExistence type="predicted"/>
<keyword evidence="3" id="KW-1185">Reference proteome</keyword>
<dbReference type="OrthoDB" id="338650at2759"/>
<dbReference type="InterPro" id="IPR006569">
    <property type="entry name" value="CID_dom"/>
</dbReference>
<dbReference type="Gene3D" id="1.25.40.90">
    <property type="match status" value="1"/>
</dbReference>
<evidence type="ECO:0000313" key="3">
    <source>
        <dbReference type="Proteomes" id="UP000002899"/>
    </source>
</evidence>
<name>I7IS20_BABMR</name>
<reference evidence="2 3" key="2">
    <citation type="journal article" date="2013" name="PLoS ONE">
        <title>Whole genome mapping and re-organization of the nuclear and mitochondrial genomes of Babesia microti isolates.</title>
        <authorList>
            <person name="Cornillot E."/>
            <person name="Dassouli A."/>
            <person name="Garg A."/>
            <person name="Pachikara N."/>
            <person name="Randazzo S."/>
            <person name="Depoix D."/>
            <person name="Carcy B."/>
            <person name="Delbecq S."/>
            <person name="Frutos R."/>
            <person name="Silva J.C."/>
            <person name="Sutton R."/>
            <person name="Krause P.J."/>
            <person name="Mamoun C.B."/>
        </authorList>
    </citation>
    <scope>NUCLEOTIDE SEQUENCE [LARGE SCALE GENOMIC DNA]</scope>
    <source>
        <strain evidence="2 3">RI</strain>
    </source>
</reference>
<dbReference type="Proteomes" id="UP000002899">
    <property type="component" value="Chromosome IV"/>
</dbReference>
<dbReference type="EMBL" id="LN871599">
    <property type="protein sequence ID" value="CCF75241.1"/>
    <property type="molecule type" value="Genomic_DNA"/>
</dbReference>
<gene>
    <name evidence="2" type="ORF">BmR1_04g05215</name>
</gene>
<dbReference type="InterPro" id="IPR008942">
    <property type="entry name" value="ENTH_VHS"/>
</dbReference>
<protein>
    <recommendedName>
        <fullName evidence="1">CID domain-containing protein</fullName>
    </recommendedName>
</protein>
<accession>I7IS20</accession>
<dbReference type="KEGG" id="bmic:BmR1_04g05215"/>
<dbReference type="GeneID" id="24425687"/>
<feature type="domain" description="CID" evidence="1">
    <location>
        <begin position="78"/>
        <end position="218"/>
    </location>
</feature>
<dbReference type="PROSITE" id="PS51391">
    <property type="entry name" value="CID"/>
    <property type="match status" value="1"/>
</dbReference>
<dbReference type="AlphaFoldDB" id="I7IS20"/>
<organism evidence="2 3">
    <name type="scientific">Babesia microti (strain RI)</name>
    <dbReference type="NCBI Taxonomy" id="1133968"/>
    <lineage>
        <taxon>Eukaryota</taxon>
        <taxon>Sar</taxon>
        <taxon>Alveolata</taxon>
        <taxon>Apicomplexa</taxon>
        <taxon>Aconoidasida</taxon>
        <taxon>Piroplasmida</taxon>
        <taxon>Babesiidae</taxon>
        <taxon>Babesia</taxon>
    </lineage>
</organism>
<evidence type="ECO:0000259" key="1">
    <source>
        <dbReference type="PROSITE" id="PS51391"/>
    </source>
</evidence>
<reference evidence="2 3" key="3">
    <citation type="journal article" date="2016" name="Sci. Rep.">
        <title>Genome-wide diversity and gene expression profiling of Babesia microti isolates identify polymorphic genes that mediate host-pathogen interactions.</title>
        <authorList>
            <person name="Silva J.C."/>
            <person name="Cornillot E."/>
            <person name="McCracken C."/>
            <person name="Usmani-Brown S."/>
            <person name="Dwivedi A."/>
            <person name="Ifeonu O.O."/>
            <person name="Crabtree J."/>
            <person name="Gotia H.T."/>
            <person name="Virji A.Z."/>
            <person name="Reynes C."/>
            <person name="Colinge J."/>
            <person name="Kumar V."/>
            <person name="Lawres L."/>
            <person name="Pazzi J.E."/>
            <person name="Pablo J.V."/>
            <person name="Hung C."/>
            <person name="Brancato J."/>
            <person name="Kumari P."/>
            <person name="Orvis J."/>
            <person name="Tretina K."/>
            <person name="Chibucos M."/>
            <person name="Ott S."/>
            <person name="Sadzewicz L."/>
            <person name="Sengamalay N."/>
            <person name="Shetty A.C."/>
            <person name="Su Q."/>
            <person name="Tallon L."/>
            <person name="Fraser C.M."/>
            <person name="Frutos R."/>
            <person name="Molina D.M."/>
            <person name="Krause P.J."/>
            <person name="Ben Mamoun C."/>
        </authorList>
    </citation>
    <scope>NUCLEOTIDE SEQUENCE [LARGE SCALE GENOMIC DNA]</scope>
    <source>
        <strain evidence="2 3">RI</strain>
    </source>
</reference>